<reference evidence="1" key="1">
    <citation type="submission" date="2014-09" db="EMBL/GenBank/DDBJ databases">
        <authorList>
            <person name="Magalhaes I.L.F."/>
            <person name="Oliveira U."/>
            <person name="Santos F.R."/>
            <person name="Vidigal T.H.D.A."/>
            <person name="Brescovit A.D."/>
            <person name="Santos A.J."/>
        </authorList>
    </citation>
    <scope>NUCLEOTIDE SEQUENCE</scope>
    <source>
        <tissue evidence="1">Shoot tissue taken approximately 20 cm above the soil surface</tissue>
    </source>
</reference>
<accession>A0A0A8YY51</accession>
<name>A0A0A8YY51_ARUDO</name>
<dbReference type="EMBL" id="GBRH01265836">
    <property type="protein sequence ID" value="JAD32059.1"/>
    <property type="molecule type" value="Transcribed_RNA"/>
</dbReference>
<evidence type="ECO:0000313" key="1">
    <source>
        <dbReference type="EMBL" id="JAD32059.1"/>
    </source>
</evidence>
<reference evidence="1" key="2">
    <citation type="journal article" date="2015" name="Data Brief">
        <title>Shoot transcriptome of the giant reed, Arundo donax.</title>
        <authorList>
            <person name="Barrero R.A."/>
            <person name="Guerrero F.D."/>
            <person name="Moolhuijzen P."/>
            <person name="Goolsby J.A."/>
            <person name="Tidwell J."/>
            <person name="Bellgard S.E."/>
            <person name="Bellgard M.I."/>
        </authorList>
    </citation>
    <scope>NUCLEOTIDE SEQUENCE</scope>
    <source>
        <tissue evidence="1">Shoot tissue taken approximately 20 cm above the soil surface</tissue>
    </source>
</reference>
<sequence length="15" mass="1580">MHCDNSSAITSLFGP</sequence>
<organism evidence="1">
    <name type="scientific">Arundo donax</name>
    <name type="common">Giant reed</name>
    <name type="synonym">Donax arundinaceus</name>
    <dbReference type="NCBI Taxonomy" id="35708"/>
    <lineage>
        <taxon>Eukaryota</taxon>
        <taxon>Viridiplantae</taxon>
        <taxon>Streptophyta</taxon>
        <taxon>Embryophyta</taxon>
        <taxon>Tracheophyta</taxon>
        <taxon>Spermatophyta</taxon>
        <taxon>Magnoliopsida</taxon>
        <taxon>Liliopsida</taxon>
        <taxon>Poales</taxon>
        <taxon>Poaceae</taxon>
        <taxon>PACMAD clade</taxon>
        <taxon>Arundinoideae</taxon>
        <taxon>Arundineae</taxon>
        <taxon>Arundo</taxon>
    </lineage>
</organism>
<proteinExistence type="predicted"/>
<protein>
    <submittedName>
        <fullName evidence="1">Uncharacterized protein</fullName>
    </submittedName>
</protein>